<evidence type="ECO:0000256" key="3">
    <source>
        <dbReference type="ARBA" id="ARBA00022833"/>
    </source>
</evidence>
<reference evidence="6 7" key="1">
    <citation type="submission" date="2022-09" db="EMBL/GenBank/DDBJ databases">
        <authorList>
            <person name="Palmer J.M."/>
        </authorList>
    </citation>
    <scope>NUCLEOTIDE SEQUENCE [LARGE SCALE GENOMIC DNA]</scope>
    <source>
        <strain evidence="6 7">DSM 7382</strain>
    </source>
</reference>
<keyword evidence="3" id="KW-0862">Zinc</keyword>
<evidence type="ECO:0000256" key="1">
    <source>
        <dbReference type="ARBA" id="ARBA00022723"/>
    </source>
</evidence>
<name>A0AAW0GP76_9APHY</name>
<accession>A0AAW0GP76</accession>
<evidence type="ECO:0000256" key="4">
    <source>
        <dbReference type="PROSITE-ProRule" id="PRU00134"/>
    </source>
</evidence>
<dbReference type="Proteomes" id="UP001385951">
    <property type="component" value="Unassembled WGS sequence"/>
</dbReference>
<feature type="domain" description="MYND-type" evidence="5">
    <location>
        <begin position="46"/>
        <end position="93"/>
    </location>
</feature>
<dbReference type="AlphaFoldDB" id="A0AAW0GP76"/>
<keyword evidence="1" id="KW-0479">Metal-binding</keyword>
<evidence type="ECO:0000313" key="6">
    <source>
        <dbReference type="EMBL" id="KAK7691404.1"/>
    </source>
</evidence>
<dbReference type="EMBL" id="JASBNA010000005">
    <property type="protein sequence ID" value="KAK7691404.1"/>
    <property type="molecule type" value="Genomic_DNA"/>
</dbReference>
<gene>
    <name evidence="6" type="ORF">QCA50_004803</name>
</gene>
<protein>
    <recommendedName>
        <fullName evidence="5">MYND-type domain-containing protein</fullName>
    </recommendedName>
</protein>
<sequence length="154" mass="17148">MDPSMMNISSDSYFGGLTKAAKELAAIEKRGGRIPDKFDFGVQAACASCKQNILQKPMRCAACKAVVYCSKKCAIQDWKQPVLPGVPTHKMLCADNKRHMEKLPQTQAILKSFPWGRIESDGSFNVDIARGRYDVLGGSRLWLLEPSWWTSSSF</sequence>
<keyword evidence="7" id="KW-1185">Reference proteome</keyword>
<keyword evidence="2 4" id="KW-0863">Zinc-finger</keyword>
<dbReference type="Gene3D" id="6.10.140.2220">
    <property type="match status" value="1"/>
</dbReference>
<organism evidence="6 7">
    <name type="scientific">Cerrena zonata</name>
    <dbReference type="NCBI Taxonomy" id="2478898"/>
    <lineage>
        <taxon>Eukaryota</taxon>
        <taxon>Fungi</taxon>
        <taxon>Dikarya</taxon>
        <taxon>Basidiomycota</taxon>
        <taxon>Agaricomycotina</taxon>
        <taxon>Agaricomycetes</taxon>
        <taxon>Polyporales</taxon>
        <taxon>Cerrenaceae</taxon>
        <taxon>Cerrena</taxon>
    </lineage>
</organism>
<evidence type="ECO:0000259" key="5">
    <source>
        <dbReference type="PROSITE" id="PS50865"/>
    </source>
</evidence>
<dbReference type="InterPro" id="IPR002893">
    <property type="entry name" value="Znf_MYND"/>
</dbReference>
<dbReference type="Pfam" id="PF01753">
    <property type="entry name" value="zf-MYND"/>
    <property type="match status" value="1"/>
</dbReference>
<dbReference type="SUPFAM" id="SSF144232">
    <property type="entry name" value="HIT/MYND zinc finger-like"/>
    <property type="match status" value="1"/>
</dbReference>
<dbReference type="PROSITE" id="PS50865">
    <property type="entry name" value="ZF_MYND_2"/>
    <property type="match status" value="1"/>
</dbReference>
<dbReference type="GO" id="GO:0008270">
    <property type="term" value="F:zinc ion binding"/>
    <property type="evidence" value="ECO:0007669"/>
    <property type="project" value="UniProtKB-KW"/>
</dbReference>
<evidence type="ECO:0000256" key="2">
    <source>
        <dbReference type="ARBA" id="ARBA00022771"/>
    </source>
</evidence>
<evidence type="ECO:0000313" key="7">
    <source>
        <dbReference type="Proteomes" id="UP001385951"/>
    </source>
</evidence>
<proteinExistence type="predicted"/>
<comment type="caution">
    <text evidence="6">The sequence shown here is derived from an EMBL/GenBank/DDBJ whole genome shotgun (WGS) entry which is preliminary data.</text>
</comment>